<dbReference type="Proteomes" id="UP000822688">
    <property type="component" value="Chromosome 2"/>
</dbReference>
<feature type="compositionally biased region" description="Basic and acidic residues" evidence="1">
    <location>
        <begin position="71"/>
        <end position="83"/>
    </location>
</feature>
<accession>A0A8T0IX45</accession>
<feature type="domain" description="Myb-like" evidence="2">
    <location>
        <begin position="73"/>
        <end position="137"/>
    </location>
</feature>
<reference evidence="3" key="1">
    <citation type="submission" date="2020-06" db="EMBL/GenBank/DDBJ databases">
        <title>WGS assembly of Ceratodon purpureus strain R40.</title>
        <authorList>
            <person name="Carey S.B."/>
            <person name="Jenkins J."/>
            <person name="Shu S."/>
            <person name="Lovell J.T."/>
            <person name="Sreedasyam A."/>
            <person name="Maumus F."/>
            <person name="Tiley G.P."/>
            <person name="Fernandez-Pozo N."/>
            <person name="Barry K."/>
            <person name="Chen C."/>
            <person name="Wang M."/>
            <person name="Lipzen A."/>
            <person name="Daum C."/>
            <person name="Saski C.A."/>
            <person name="Payton A.C."/>
            <person name="Mcbreen J.C."/>
            <person name="Conrad R.E."/>
            <person name="Kollar L.M."/>
            <person name="Olsson S."/>
            <person name="Huttunen S."/>
            <person name="Landis J.B."/>
            <person name="Wickett N.J."/>
            <person name="Johnson M.G."/>
            <person name="Rensing S.A."/>
            <person name="Grimwood J."/>
            <person name="Schmutz J."/>
            <person name="Mcdaniel S.F."/>
        </authorList>
    </citation>
    <scope>NUCLEOTIDE SEQUENCE</scope>
    <source>
        <strain evidence="3">R40</strain>
    </source>
</reference>
<feature type="region of interest" description="Disordered" evidence="1">
    <location>
        <begin position="1"/>
        <end position="83"/>
    </location>
</feature>
<comment type="caution">
    <text evidence="3">The sequence shown here is derived from an EMBL/GenBank/DDBJ whole genome shotgun (WGS) entry which is preliminary data.</text>
</comment>
<dbReference type="PROSITE" id="PS50090">
    <property type="entry name" value="MYB_LIKE"/>
    <property type="match status" value="1"/>
</dbReference>
<name>A0A8T0IX45_CERPU</name>
<gene>
    <name evidence="3" type="ORF">KC19_2G232200</name>
</gene>
<protein>
    <recommendedName>
        <fullName evidence="2">Myb-like domain-containing protein</fullName>
    </recommendedName>
</protein>
<feature type="compositionally biased region" description="Polar residues" evidence="1">
    <location>
        <begin position="22"/>
        <end position="31"/>
    </location>
</feature>
<dbReference type="AlphaFoldDB" id="A0A8T0IX45"/>
<dbReference type="InterPro" id="IPR001005">
    <property type="entry name" value="SANT/Myb"/>
</dbReference>
<dbReference type="EMBL" id="CM026422">
    <property type="protein sequence ID" value="KAG0588300.1"/>
    <property type="molecule type" value="Genomic_DNA"/>
</dbReference>
<dbReference type="Gene3D" id="1.10.10.60">
    <property type="entry name" value="Homeodomain-like"/>
    <property type="match status" value="1"/>
</dbReference>
<organism evidence="3 4">
    <name type="scientific">Ceratodon purpureus</name>
    <name type="common">Fire moss</name>
    <name type="synonym">Dicranum purpureum</name>
    <dbReference type="NCBI Taxonomy" id="3225"/>
    <lineage>
        <taxon>Eukaryota</taxon>
        <taxon>Viridiplantae</taxon>
        <taxon>Streptophyta</taxon>
        <taxon>Embryophyta</taxon>
        <taxon>Bryophyta</taxon>
        <taxon>Bryophytina</taxon>
        <taxon>Bryopsida</taxon>
        <taxon>Dicranidae</taxon>
        <taxon>Pseudoditrichales</taxon>
        <taxon>Ditrichaceae</taxon>
        <taxon>Ceratodon</taxon>
    </lineage>
</organism>
<proteinExistence type="predicted"/>
<evidence type="ECO:0000259" key="2">
    <source>
        <dbReference type="PROSITE" id="PS50090"/>
    </source>
</evidence>
<keyword evidence="4" id="KW-1185">Reference proteome</keyword>
<evidence type="ECO:0000313" key="3">
    <source>
        <dbReference type="EMBL" id="KAG0588300.1"/>
    </source>
</evidence>
<evidence type="ECO:0000313" key="4">
    <source>
        <dbReference type="Proteomes" id="UP000822688"/>
    </source>
</evidence>
<sequence>MEGLAFSMGPNGDGRASEQQHEGSSNTSTVIDSPPCLLAPPASTGGHGEGAEGRAKARKKRKGAEETAGTSEKRRERSATWSKDKTDELLGAYTQVSEDKGRFRKSSVCEQSFWVAVSQNVQGRTWKECQRRMDTLTKSWRAIQKYCDINQKELTQLTEEILRSMKLATAMTVDWYNQMCEIKKKSDNAKVATTVDRKAGQSKPISAVFAPGLVRFLFTAEVFKLMLPILLLRIPSMKLYKSVRVRKALVLDIISLAV</sequence>
<evidence type="ECO:0000256" key="1">
    <source>
        <dbReference type="SAM" id="MobiDB-lite"/>
    </source>
</evidence>